<dbReference type="AlphaFoldDB" id="A0A1H3DGY7"/>
<dbReference type="SUPFAM" id="SSF49265">
    <property type="entry name" value="Fibronectin type III"/>
    <property type="match status" value="1"/>
</dbReference>
<protein>
    <recommendedName>
        <fullName evidence="3">Fibronectin type-III domain-containing protein</fullName>
    </recommendedName>
</protein>
<evidence type="ECO:0000313" key="1">
    <source>
        <dbReference type="EMBL" id="SDX64959.1"/>
    </source>
</evidence>
<evidence type="ECO:0008006" key="3">
    <source>
        <dbReference type="Google" id="ProtNLM"/>
    </source>
</evidence>
<dbReference type="InterPro" id="IPR003961">
    <property type="entry name" value="FN3_dom"/>
</dbReference>
<dbReference type="Proteomes" id="UP000199675">
    <property type="component" value="Unassembled WGS sequence"/>
</dbReference>
<gene>
    <name evidence="1" type="ORF">SAMN04487960_11263</name>
</gene>
<sequence>MNSVIKKSRTTLASFLVGAVLVGCGGGGSGESDSVYSNGQGVAGGLDTATLSWNAPATRVNGDGLAMGELKGYVIRYGQQADDLDNRIEIGDASVMDYTVGGLGNGSWYFTIQVVDVDGLVSAPSEVVSKTI</sequence>
<organism evidence="1 2">
    <name type="scientific">Marinobacter mobilis</name>
    <dbReference type="NCBI Taxonomy" id="488533"/>
    <lineage>
        <taxon>Bacteria</taxon>
        <taxon>Pseudomonadati</taxon>
        <taxon>Pseudomonadota</taxon>
        <taxon>Gammaproteobacteria</taxon>
        <taxon>Pseudomonadales</taxon>
        <taxon>Marinobacteraceae</taxon>
        <taxon>Marinobacter</taxon>
    </lineage>
</organism>
<dbReference type="RefSeq" id="WP_245726061.1">
    <property type="nucleotide sequence ID" value="NZ_FNNE01000012.1"/>
</dbReference>
<dbReference type="Gene3D" id="2.60.40.10">
    <property type="entry name" value="Immunoglobulins"/>
    <property type="match status" value="1"/>
</dbReference>
<evidence type="ECO:0000313" key="2">
    <source>
        <dbReference type="Proteomes" id="UP000199675"/>
    </source>
</evidence>
<accession>A0A1H3DGY7</accession>
<dbReference type="EMBL" id="FNNE01000012">
    <property type="protein sequence ID" value="SDX64959.1"/>
    <property type="molecule type" value="Genomic_DNA"/>
</dbReference>
<dbReference type="InterPro" id="IPR013783">
    <property type="entry name" value="Ig-like_fold"/>
</dbReference>
<dbReference type="CDD" id="cd00063">
    <property type="entry name" value="FN3"/>
    <property type="match status" value="1"/>
</dbReference>
<reference evidence="1 2" key="1">
    <citation type="submission" date="2016-10" db="EMBL/GenBank/DDBJ databases">
        <authorList>
            <person name="de Groot N.N."/>
        </authorList>
    </citation>
    <scope>NUCLEOTIDE SEQUENCE [LARGE SCALE GENOMIC DNA]</scope>
    <source>
        <strain evidence="1 2">CGMCC 1.7059</strain>
    </source>
</reference>
<dbReference type="InterPro" id="IPR036116">
    <property type="entry name" value="FN3_sf"/>
</dbReference>
<keyword evidence="2" id="KW-1185">Reference proteome</keyword>
<proteinExistence type="predicted"/>
<name>A0A1H3DGY7_9GAMM</name>
<dbReference type="PROSITE" id="PS51257">
    <property type="entry name" value="PROKAR_LIPOPROTEIN"/>
    <property type="match status" value="1"/>
</dbReference>
<dbReference type="STRING" id="488533.SAMN04487960_11263"/>